<reference evidence="1 2" key="1">
    <citation type="submission" date="2018-01" db="EMBL/GenBank/DDBJ databases">
        <title>A novel member of the phylum Bacteroidetes isolated from glacier ice.</title>
        <authorList>
            <person name="Liu Q."/>
            <person name="Xin Y.-H."/>
        </authorList>
    </citation>
    <scope>NUCLEOTIDE SEQUENCE [LARGE SCALE GENOMIC DNA]</scope>
    <source>
        <strain evidence="1 2">RB1R16</strain>
    </source>
</reference>
<gene>
    <name evidence="1" type="ORF">CJD36_003675</name>
</gene>
<dbReference type="RefSeq" id="WP_105037738.1">
    <property type="nucleotide sequence ID" value="NZ_PPSL01000001.1"/>
</dbReference>
<evidence type="ECO:0000313" key="1">
    <source>
        <dbReference type="EMBL" id="PQJ12854.1"/>
    </source>
</evidence>
<dbReference type="OrthoDB" id="1118459at2"/>
<sequence>MISGNNPGNIRPGIGYKGENGTHKGASGLFVTFDTMENGIRAFFMNFYAAVHKHGRKTLTDYITAYAPPDDDNDTESYINTMAEKMGIDADEPIPLDTHTALQLARAQFEIEDGAAAHTITEEQLAGGLAAFRASVAGFFLKC</sequence>
<organism evidence="1 2">
    <name type="scientific">Flavipsychrobacter stenotrophus</name>
    <dbReference type="NCBI Taxonomy" id="2077091"/>
    <lineage>
        <taxon>Bacteria</taxon>
        <taxon>Pseudomonadati</taxon>
        <taxon>Bacteroidota</taxon>
        <taxon>Chitinophagia</taxon>
        <taxon>Chitinophagales</taxon>
        <taxon>Chitinophagaceae</taxon>
        <taxon>Flavipsychrobacter</taxon>
    </lineage>
</organism>
<proteinExistence type="predicted"/>
<protein>
    <submittedName>
        <fullName evidence="1">Uncharacterized protein</fullName>
    </submittedName>
</protein>
<dbReference type="AlphaFoldDB" id="A0A2S7T1M3"/>
<name>A0A2S7T1M3_9BACT</name>
<dbReference type="Proteomes" id="UP000239872">
    <property type="component" value="Unassembled WGS sequence"/>
</dbReference>
<accession>A0A2S7T1M3</accession>
<comment type="caution">
    <text evidence="1">The sequence shown here is derived from an EMBL/GenBank/DDBJ whole genome shotgun (WGS) entry which is preliminary data.</text>
</comment>
<dbReference type="EMBL" id="PPSL01000001">
    <property type="protein sequence ID" value="PQJ12854.1"/>
    <property type="molecule type" value="Genomic_DNA"/>
</dbReference>
<keyword evidence="2" id="KW-1185">Reference proteome</keyword>
<evidence type="ECO:0000313" key="2">
    <source>
        <dbReference type="Proteomes" id="UP000239872"/>
    </source>
</evidence>